<evidence type="ECO:0000313" key="2">
    <source>
        <dbReference type="EMBL" id="MBX26140.1"/>
    </source>
</evidence>
<name>A0A2P2M7D4_RHIMU</name>
<feature type="compositionally biased region" description="Polar residues" evidence="1">
    <location>
        <begin position="56"/>
        <end position="69"/>
    </location>
</feature>
<proteinExistence type="predicted"/>
<feature type="region of interest" description="Disordered" evidence="1">
    <location>
        <begin position="1"/>
        <end position="69"/>
    </location>
</feature>
<feature type="compositionally biased region" description="Acidic residues" evidence="1">
    <location>
        <begin position="15"/>
        <end position="25"/>
    </location>
</feature>
<organism evidence="2">
    <name type="scientific">Rhizophora mucronata</name>
    <name type="common">Asiatic mangrove</name>
    <dbReference type="NCBI Taxonomy" id="61149"/>
    <lineage>
        <taxon>Eukaryota</taxon>
        <taxon>Viridiplantae</taxon>
        <taxon>Streptophyta</taxon>
        <taxon>Embryophyta</taxon>
        <taxon>Tracheophyta</taxon>
        <taxon>Spermatophyta</taxon>
        <taxon>Magnoliopsida</taxon>
        <taxon>eudicotyledons</taxon>
        <taxon>Gunneridae</taxon>
        <taxon>Pentapetalae</taxon>
        <taxon>rosids</taxon>
        <taxon>fabids</taxon>
        <taxon>Malpighiales</taxon>
        <taxon>Rhizophoraceae</taxon>
        <taxon>Rhizophora</taxon>
    </lineage>
</organism>
<dbReference type="AlphaFoldDB" id="A0A2P2M7D4"/>
<sequence>MAEKYKGSDPSSEFFLDDAGGDEDVEVKKIENGSGSSGDSDGEEGRVENGEGKVGTFSSQQWPQSYRETTDSYTISASPYFGHLERMPSVAYSSRENIDLDGNIPLLSDFESHHPKEDLDRITSALSSSSKGSFLTGELPIAHGCSLTQTVFN</sequence>
<reference evidence="2" key="1">
    <citation type="submission" date="2018-02" db="EMBL/GenBank/DDBJ databases">
        <title>Rhizophora mucronata_Transcriptome.</title>
        <authorList>
            <person name="Meera S.P."/>
            <person name="Sreeshan A."/>
            <person name="Augustine A."/>
        </authorList>
    </citation>
    <scope>NUCLEOTIDE SEQUENCE</scope>
    <source>
        <tissue evidence="2">Leaf</tissue>
    </source>
</reference>
<accession>A0A2P2M7D4</accession>
<evidence type="ECO:0000256" key="1">
    <source>
        <dbReference type="SAM" id="MobiDB-lite"/>
    </source>
</evidence>
<dbReference type="EMBL" id="GGEC01045656">
    <property type="protein sequence ID" value="MBX26140.1"/>
    <property type="molecule type" value="Transcribed_RNA"/>
</dbReference>
<protein>
    <submittedName>
        <fullName evidence="2">Vacuolar amino acid transporter 1</fullName>
    </submittedName>
</protein>